<evidence type="ECO:0000313" key="1">
    <source>
        <dbReference type="EMBL" id="REC78550.1"/>
    </source>
</evidence>
<organism evidence="1 2">
    <name type="scientific">Chryseobacterium elymi</name>
    <dbReference type="NCBI Taxonomy" id="395936"/>
    <lineage>
        <taxon>Bacteria</taxon>
        <taxon>Pseudomonadati</taxon>
        <taxon>Bacteroidota</taxon>
        <taxon>Flavobacteriia</taxon>
        <taxon>Flavobacteriales</taxon>
        <taxon>Weeksellaceae</taxon>
        <taxon>Chryseobacterium group</taxon>
        <taxon>Chryseobacterium</taxon>
    </lineage>
</organism>
<evidence type="ECO:0000313" key="2">
    <source>
        <dbReference type="Proteomes" id="UP000257030"/>
    </source>
</evidence>
<reference evidence="1 2" key="1">
    <citation type="journal article" date="2010" name="Syst. Appl. Microbiol.">
        <title>Four new species of Chryseobacterium from the rhizosphere of coastal sand dune plants, Chryseobacterium elymi sp. nov., Chryseobacterium hagamense sp. nov., Chryseobacterium lathyri sp. nov. and Chryseobacterium rhizosphaerae sp. nov.</title>
        <authorList>
            <person name="Cho S.H."/>
            <person name="Lee K.S."/>
            <person name="Shin D.S."/>
            <person name="Han J.H."/>
            <person name="Park K.S."/>
            <person name="Lee C.H."/>
            <person name="Park K.H."/>
            <person name="Kim S.B."/>
        </authorList>
    </citation>
    <scope>NUCLEOTIDE SEQUENCE [LARGE SCALE GENOMIC DNA]</scope>
    <source>
        <strain evidence="1 2">KCTC 22547</strain>
    </source>
</reference>
<dbReference type="Proteomes" id="UP000257030">
    <property type="component" value="Unassembled WGS sequence"/>
</dbReference>
<name>A0A3D9DKI7_9FLAO</name>
<gene>
    <name evidence="1" type="ORF">DRF60_08855</name>
</gene>
<dbReference type="EMBL" id="QNUH01000006">
    <property type="protein sequence ID" value="REC78550.1"/>
    <property type="molecule type" value="Genomic_DNA"/>
</dbReference>
<sequence length="264" mass="28664">MTKLMLNTMKKITIFFLILSLESLYAQKGVGINTSAPQSLLDIRAKNTDTPENSAGILFPVVSRFSVADPVQNQNAMLVFLDNIGTGTAGFEGYYFWDDNKKLWQYIFQTKILGKNLFKTIASGSGFPVIASGDANINIWFKAPFTTLEAPDANYTLQNGDIIVGKTGRYSLFFTGGVYKNAGDLGATTTEVGVFINNGATPVLIAKSPLPSADNAKRSTNHTISDIITLTKGQRISVQTRRTNSCNTAVGPESVYSLTLSYLD</sequence>
<protein>
    <submittedName>
        <fullName evidence="1">Uncharacterized protein</fullName>
    </submittedName>
</protein>
<dbReference type="RefSeq" id="WP_116011742.1">
    <property type="nucleotide sequence ID" value="NZ_QNUH01000006.1"/>
</dbReference>
<proteinExistence type="predicted"/>
<accession>A0A3D9DKI7</accession>
<comment type="caution">
    <text evidence="1">The sequence shown here is derived from an EMBL/GenBank/DDBJ whole genome shotgun (WGS) entry which is preliminary data.</text>
</comment>
<keyword evidence="2" id="KW-1185">Reference proteome</keyword>
<dbReference type="AlphaFoldDB" id="A0A3D9DKI7"/>